<evidence type="ECO:0000256" key="1">
    <source>
        <dbReference type="SAM" id="Phobius"/>
    </source>
</evidence>
<keyword evidence="1" id="KW-1133">Transmembrane helix</keyword>
<dbReference type="EMBL" id="CP036318">
    <property type="protein sequence ID" value="QDV56961.1"/>
    <property type="molecule type" value="Genomic_DNA"/>
</dbReference>
<gene>
    <name evidence="2" type="ORF">Mal33_29620</name>
</gene>
<dbReference type="RefSeq" id="WP_145123505.1">
    <property type="nucleotide sequence ID" value="NZ_CP036292.1"/>
</dbReference>
<evidence type="ECO:0000313" key="3">
    <source>
        <dbReference type="Proteomes" id="UP000316770"/>
    </source>
</evidence>
<reference evidence="2 3" key="1">
    <citation type="submission" date="2019-02" db="EMBL/GenBank/DDBJ databases">
        <title>Deep-cultivation of Planctomycetes and their phenomic and genomic characterization uncovers novel biology.</title>
        <authorList>
            <person name="Wiegand S."/>
            <person name="Jogler M."/>
            <person name="Boedeker C."/>
            <person name="Pinto D."/>
            <person name="Vollmers J."/>
            <person name="Rivas-Marin E."/>
            <person name="Kohn T."/>
            <person name="Peeters S.H."/>
            <person name="Heuer A."/>
            <person name="Rast P."/>
            <person name="Oberbeckmann S."/>
            <person name="Bunk B."/>
            <person name="Jeske O."/>
            <person name="Meyerdierks A."/>
            <person name="Storesund J.E."/>
            <person name="Kallscheuer N."/>
            <person name="Luecker S."/>
            <person name="Lage O.M."/>
            <person name="Pohl T."/>
            <person name="Merkel B.J."/>
            <person name="Hornburger P."/>
            <person name="Mueller R.-W."/>
            <person name="Bruemmer F."/>
            <person name="Labrenz M."/>
            <person name="Spormann A.M."/>
            <person name="Op den Camp H."/>
            <person name="Overmann J."/>
            <person name="Amann R."/>
            <person name="Jetten M.S.M."/>
            <person name="Mascher T."/>
            <person name="Medema M.H."/>
            <person name="Devos D.P."/>
            <person name="Kaster A.-K."/>
            <person name="Ovreas L."/>
            <person name="Rohde M."/>
            <person name="Galperin M.Y."/>
            <person name="Jogler C."/>
        </authorList>
    </citation>
    <scope>NUCLEOTIDE SEQUENCE [LARGE SCALE GENOMIC DNA]</scope>
    <source>
        <strain evidence="2 3">Mal33</strain>
    </source>
</reference>
<sequence length="73" mass="8346">MDPSYYFTKNPDLAALHVAAFFFVLGLAVGWVLWSGNRRQVRNLDRENDAIAKQLEADCFRQSQLERESSLLG</sequence>
<accession>A0A518IV33</accession>
<proteinExistence type="predicted"/>
<keyword evidence="1" id="KW-0812">Transmembrane</keyword>
<dbReference type="Proteomes" id="UP000316770">
    <property type="component" value="Chromosome"/>
</dbReference>
<protein>
    <submittedName>
        <fullName evidence="2">Uncharacterized protein</fullName>
    </submittedName>
</protein>
<feature type="transmembrane region" description="Helical" evidence="1">
    <location>
        <begin position="14"/>
        <end position="34"/>
    </location>
</feature>
<dbReference type="OrthoDB" id="286744at2"/>
<keyword evidence="1" id="KW-0472">Membrane</keyword>
<keyword evidence="3" id="KW-1185">Reference proteome</keyword>
<organism evidence="2 3">
    <name type="scientific">Rosistilla oblonga</name>
    <dbReference type="NCBI Taxonomy" id="2527990"/>
    <lineage>
        <taxon>Bacteria</taxon>
        <taxon>Pseudomonadati</taxon>
        <taxon>Planctomycetota</taxon>
        <taxon>Planctomycetia</taxon>
        <taxon>Pirellulales</taxon>
        <taxon>Pirellulaceae</taxon>
        <taxon>Rosistilla</taxon>
    </lineage>
</organism>
<name>A0A518IV33_9BACT</name>
<dbReference type="AlphaFoldDB" id="A0A518IV33"/>
<evidence type="ECO:0000313" key="2">
    <source>
        <dbReference type="EMBL" id="QDV56961.1"/>
    </source>
</evidence>